<dbReference type="Proteomes" id="UP000178529">
    <property type="component" value="Unassembled WGS sequence"/>
</dbReference>
<protein>
    <recommendedName>
        <fullName evidence="10">tRNA dimethylallyltransferase</fullName>
        <ecNumber evidence="10">2.5.1.75</ecNumber>
    </recommendedName>
    <alternativeName>
        <fullName evidence="10">Dimethylallyl diphosphate:tRNA dimethylallyltransferase</fullName>
        <shortName evidence="10">DMAPP:tRNA dimethylallyltransferase</shortName>
        <shortName evidence="10">DMATase</shortName>
    </alternativeName>
    <alternativeName>
        <fullName evidence="10">Isopentenyl-diphosphate:tRNA isopentenyltransferase</fullName>
        <shortName evidence="10">IPP transferase</shortName>
        <shortName evidence="10">IPPT</shortName>
        <shortName evidence="10">IPTase</shortName>
    </alternativeName>
</protein>
<gene>
    <name evidence="10" type="primary">miaA</name>
    <name evidence="14" type="ORF">A3J68_00055</name>
</gene>
<dbReference type="SUPFAM" id="SSF52540">
    <property type="entry name" value="P-loop containing nucleoside triphosphate hydrolases"/>
    <property type="match status" value="2"/>
</dbReference>
<comment type="cofactor">
    <cofactor evidence="1 10">
        <name>Mg(2+)</name>
        <dbReference type="ChEBI" id="CHEBI:18420"/>
    </cofactor>
</comment>
<evidence type="ECO:0000256" key="3">
    <source>
        <dbReference type="ARBA" id="ARBA00005842"/>
    </source>
</evidence>
<accession>A0A1G2R786</accession>
<comment type="catalytic activity">
    <reaction evidence="9 10 11">
        <text>adenosine(37) in tRNA + dimethylallyl diphosphate = N(6)-dimethylallyladenosine(37) in tRNA + diphosphate</text>
        <dbReference type="Rhea" id="RHEA:26482"/>
        <dbReference type="Rhea" id="RHEA-COMP:10162"/>
        <dbReference type="Rhea" id="RHEA-COMP:10375"/>
        <dbReference type="ChEBI" id="CHEBI:33019"/>
        <dbReference type="ChEBI" id="CHEBI:57623"/>
        <dbReference type="ChEBI" id="CHEBI:74411"/>
        <dbReference type="ChEBI" id="CHEBI:74415"/>
        <dbReference type="EC" id="2.5.1.75"/>
    </reaction>
</comment>
<evidence type="ECO:0000256" key="5">
    <source>
        <dbReference type="ARBA" id="ARBA00022694"/>
    </source>
</evidence>
<evidence type="ECO:0000313" key="15">
    <source>
        <dbReference type="Proteomes" id="UP000178529"/>
    </source>
</evidence>
<comment type="caution">
    <text evidence="10">Lacks conserved residue(s) required for the propagation of feature annotation.</text>
</comment>
<name>A0A1G2R786_9BACT</name>
<dbReference type="Gene3D" id="3.40.50.300">
    <property type="entry name" value="P-loop containing nucleotide triphosphate hydrolases"/>
    <property type="match status" value="1"/>
</dbReference>
<dbReference type="GO" id="GO:0005524">
    <property type="term" value="F:ATP binding"/>
    <property type="evidence" value="ECO:0007669"/>
    <property type="project" value="UniProtKB-UniRule"/>
</dbReference>
<dbReference type="EMBL" id="MHTY01000016">
    <property type="protein sequence ID" value="OHA68735.1"/>
    <property type="molecule type" value="Genomic_DNA"/>
</dbReference>
<dbReference type="GO" id="GO:0052381">
    <property type="term" value="F:tRNA dimethylallyltransferase activity"/>
    <property type="evidence" value="ECO:0007669"/>
    <property type="project" value="UniProtKB-UniRule"/>
</dbReference>
<dbReference type="InterPro" id="IPR027417">
    <property type="entry name" value="P-loop_NTPase"/>
</dbReference>
<feature type="region of interest" description="Interaction with substrate tRNA" evidence="10">
    <location>
        <begin position="36"/>
        <end position="39"/>
    </location>
</feature>
<feature type="site" description="Interaction with substrate tRNA" evidence="10">
    <location>
        <position position="125"/>
    </location>
</feature>
<keyword evidence="5 10" id="KW-0819">tRNA processing</keyword>
<feature type="site" description="Interaction with substrate tRNA" evidence="10">
    <location>
        <position position="102"/>
    </location>
</feature>
<keyword evidence="7 10" id="KW-0067">ATP-binding</keyword>
<dbReference type="InterPro" id="IPR039657">
    <property type="entry name" value="Dimethylallyltransferase"/>
</dbReference>
<dbReference type="GO" id="GO:0006400">
    <property type="term" value="P:tRNA modification"/>
    <property type="evidence" value="ECO:0007669"/>
    <property type="project" value="TreeGrafter"/>
</dbReference>
<evidence type="ECO:0000256" key="7">
    <source>
        <dbReference type="ARBA" id="ARBA00022840"/>
    </source>
</evidence>
<keyword evidence="6 10" id="KW-0547">Nucleotide-binding</keyword>
<dbReference type="Pfam" id="PF01715">
    <property type="entry name" value="IPPT"/>
    <property type="match status" value="1"/>
</dbReference>
<dbReference type="HAMAP" id="MF_00185">
    <property type="entry name" value="IPP_trans"/>
    <property type="match status" value="1"/>
</dbReference>
<comment type="similarity">
    <text evidence="3 10 13">Belongs to the IPP transferase family.</text>
</comment>
<comment type="subunit">
    <text evidence="10">Monomer.</text>
</comment>
<proteinExistence type="inferred from homology"/>
<dbReference type="PANTHER" id="PTHR11088:SF60">
    <property type="entry name" value="TRNA DIMETHYLALLYLTRANSFERASE"/>
    <property type="match status" value="1"/>
</dbReference>
<dbReference type="NCBIfam" id="TIGR00174">
    <property type="entry name" value="miaA"/>
    <property type="match status" value="1"/>
</dbReference>
<evidence type="ECO:0000256" key="13">
    <source>
        <dbReference type="RuleBase" id="RU003785"/>
    </source>
</evidence>
<feature type="binding site" evidence="10">
    <location>
        <begin position="11"/>
        <end position="18"/>
    </location>
    <ligand>
        <name>ATP</name>
        <dbReference type="ChEBI" id="CHEBI:30616"/>
    </ligand>
</feature>
<reference evidence="14 15" key="1">
    <citation type="journal article" date="2016" name="Nat. Commun.">
        <title>Thousands of microbial genomes shed light on interconnected biogeochemical processes in an aquifer system.</title>
        <authorList>
            <person name="Anantharaman K."/>
            <person name="Brown C.T."/>
            <person name="Hug L.A."/>
            <person name="Sharon I."/>
            <person name="Castelle C.J."/>
            <person name="Probst A.J."/>
            <person name="Thomas B.C."/>
            <person name="Singh A."/>
            <person name="Wilkins M.J."/>
            <person name="Karaoz U."/>
            <person name="Brodie E.L."/>
            <person name="Williams K.H."/>
            <person name="Hubbard S.S."/>
            <person name="Banfield J.F."/>
        </authorList>
    </citation>
    <scope>NUCLEOTIDE SEQUENCE [LARGE SCALE GENOMIC DNA]</scope>
</reference>
<keyword evidence="4 10" id="KW-0808">Transferase</keyword>
<evidence type="ECO:0000256" key="2">
    <source>
        <dbReference type="ARBA" id="ARBA00003213"/>
    </source>
</evidence>
<evidence type="ECO:0000256" key="10">
    <source>
        <dbReference type="HAMAP-Rule" id="MF_00185"/>
    </source>
</evidence>
<comment type="caution">
    <text evidence="14">The sequence shown here is derived from an EMBL/GenBank/DDBJ whole genome shotgun (WGS) entry which is preliminary data.</text>
</comment>
<dbReference type="AlphaFoldDB" id="A0A1G2R786"/>
<feature type="binding site" evidence="10">
    <location>
        <begin position="13"/>
        <end position="18"/>
    </location>
    <ligand>
        <name>substrate</name>
    </ligand>
</feature>
<comment type="function">
    <text evidence="2 10 12">Catalyzes the transfer of a dimethylallyl group onto the adenine at position 37 in tRNAs that read codons beginning with uridine, leading to the formation of N6-(dimethylallyl)adenosine (i(6)A).</text>
</comment>
<evidence type="ECO:0000256" key="12">
    <source>
        <dbReference type="RuleBase" id="RU003784"/>
    </source>
</evidence>
<organism evidence="14 15">
    <name type="scientific">Candidatus Wildermuthbacteria bacterium RIFCSPHIGHO2_02_FULL_48_16</name>
    <dbReference type="NCBI Taxonomy" id="1802453"/>
    <lineage>
        <taxon>Bacteria</taxon>
        <taxon>Candidatus Wildermuthiibacteriota</taxon>
    </lineage>
</organism>
<evidence type="ECO:0000256" key="11">
    <source>
        <dbReference type="RuleBase" id="RU003783"/>
    </source>
</evidence>
<sequence length="313" mass="35578">MENQKLLVIVGPTASGKSAFAVKLAKKFDGEIISADSRQVYKGLEIGSGQVTKKEMMGVPHHLLGVASPKRRFTIAQYSILAKKTMGQIMKKKRLPILVGGSPFYIYSVVDGWNIPEVKPDIKLRKQLEKESIEQLFAKLKKLDPARARTIESKNKRRLIRALEINLITGRPVPPLRGAERGSPTSVGGYPVIFLGLKKSPEALRKLIKKRFLAMLKKGLLTEVKKLRDSGLSWQRIESFGLEYREASQYLQGKLTKNQMIEQAVRATEDFARRQMTWFKKDNRIHWIKDLKAALALLAPYAIMHFVRSKWLQ</sequence>
<evidence type="ECO:0000256" key="1">
    <source>
        <dbReference type="ARBA" id="ARBA00001946"/>
    </source>
</evidence>
<evidence type="ECO:0000256" key="9">
    <source>
        <dbReference type="ARBA" id="ARBA00049563"/>
    </source>
</evidence>
<evidence type="ECO:0000256" key="4">
    <source>
        <dbReference type="ARBA" id="ARBA00022679"/>
    </source>
</evidence>
<dbReference type="PANTHER" id="PTHR11088">
    <property type="entry name" value="TRNA DIMETHYLALLYLTRANSFERASE"/>
    <property type="match status" value="1"/>
</dbReference>
<evidence type="ECO:0000256" key="8">
    <source>
        <dbReference type="ARBA" id="ARBA00022842"/>
    </source>
</evidence>
<evidence type="ECO:0000313" key="14">
    <source>
        <dbReference type="EMBL" id="OHA68735.1"/>
    </source>
</evidence>
<evidence type="ECO:0000256" key="6">
    <source>
        <dbReference type="ARBA" id="ARBA00022741"/>
    </source>
</evidence>
<dbReference type="EC" id="2.5.1.75" evidence="10"/>
<dbReference type="Gene3D" id="1.10.20.140">
    <property type="match status" value="1"/>
</dbReference>
<keyword evidence="8 10" id="KW-0460">Magnesium</keyword>
<dbReference type="InterPro" id="IPR018022">
    <property type="entry name" value="IPT"/>
</dbReference>